<dbReference type="PANTHER" id="PTHR45885">
    <property type="entry name" value="CELL DIVISION CYCLE 5-LIKE PROTEIN"/>
    <property type="match status" value="1"/>
</dbReference>
<keyword evidence="3" id="KW-0175">Coiled coil</keyword>
<protein>
    <submittedName>
        <fullName evidence="4">Uncharacterized protein</fullName>
    </submittedName>
</protein>
<organism evidence="4 5">
    <name type="scientific">Cryptolaemus montrouzieri</name>
    <dbReference type="NCBI Taxonomy" id="559131"/>
    <lineage>
        <taxon>Eukaryota</taxon>
        <taxon>Metazoa</taxon>
        <taxon>Ecdysozoa</taxon>
        <taxon>Arthropoda</taxon>
        <taxon>Hexapoda</taxon>
        <taxon>Insecta</taxon>
        <taxon>Pterygota</taxon>
        <taxon>Neoptera</taxon>
        <taxon>Endopterygota</taxon>
        <taxon>Coleoptera</taxon>
        <taxon>Polyphaga</taxon>
        <taxon>Cucujiformia</taxon>
        <taxon>Coccinelloidea</taxon>
        <taxon>Coccinellidae</taxon>
        <taxon>Scymninae</taxon>
        <taxon>Scymnini</taxon>
        <taxon>Cryptolaemus</taxon>
    </lineage>
</organism>
<dbReference type="PANTHER" id="PTHR45885:SF1">
    <property type="entry name" value="CELL DIVISION CYCLE 5-LIKE PROTEIN"/>
    <property type="match status" value="1"/>
</dbReference>
<dbReference type="AlphaFoldDB" id="A0ABD2MQ71"/>
<dbReference type="EMBL" id="JABFTP020000021">
    <property type="protein sequence ID" value="KAL3268554.1"/>
    <property type="molecule type" value="Genomic_DNA"/>
</dbReference>
<gene>
    <name evidence="4" type="ORF">HHI36_007662</name>
</gene>
<keyword evidence="1" id="KW-0238">DNA-binding</keyword>
<sequence length="179" mass="20733">MHIDWYAVQAKNASTVNQQLAFLEQSPYEPIDAKDLEIAKDMMEQEMEYVKRGMNYGDLPLGAYSQVWEECLGQVLFLPNQHRYTRANLATQNLIKHLKELYEQADQANLELNTFKFLQEQERVAAPKRIQGLTEDVNRQTEREKSLQQKYSILQEQINEIQEAHAQQIPTTAICGGDC</sequence>
<dbReference type="Proteomes" id="UP001516400">
    <property type="component" value="Unassembled WGS sequence"/>
</dbReference>
<evidence type="ECO:0000256" key="1">
    <source>
        <dbReference type="ARBA" id="ARBA00023125"/>
    </source>
</evidence>
<feature type="coiled-coil region" evidence="3">
    <location>
        <begin position="91"/>
        <end position="164"/>
    </location>
</feature>
<accession>A0ABD2MQ71</accession>
<proteinExistence type="predicted"/>
<evidence type="ECO:0000313" key="5">
    <source>
        <dbReference type="Proteomes" id="UP001516400"/>
    </source>
</evidence>
<evidence type="ECO:0000256" key="2">
    <source>
        <dbReference type="ARBA" id="ARBA00023242"/>
    </source>
</evidence>
<evidence type="ECO:0000313" key="4">
    <source>
        <dbReference type="EMBL" id="KAL3268554.1"/>
    </source>
</evidence>
<reference evidence="4 5" key="1">
    <citation type="journal article" date="2021" name="BMC Biol.">
        <title>Horizontally acquired antibacterial genes associated with adaptive radiation of ladybird beetles.</title>
        <authorList>
            <person name="Li H.S."/>
            <person name="Tang X.F."/>
            <person name="Huang Y.H."/>
            <person name="Xu Z.Y."/>
            <person name="Chen M.L."/>
            <person name="Du X.Y."/>
            <person name="Qiu B.Y."/>
            <person name="Chen P.T."/>
            <person name="Zhang W."/>
            <person name="Slipinski A."/>
            <person name="Escalona H.E."/>
            <person name="Waterhouse R.M."/>
            <person name="Zwick A."/>
            <person name="Pang H."/>
        </authorList>
    </citation>
    <scope>NUCLEOTIDE SEQUENCE [LARGE SCALE GENOMIC DNA]</scope>
    <source>
        <strain evidence="4">SYSU2018</strain>
    </source>
</reference>
<comment type="caution">
    <text evidence="4">The sequence shown here is derived from an EMBL/GenBank/DDBJ whole genome shotgun (WGS) entry which is preliminary data.</text>
</comment>
<evidence type="ECO:0000256" key="3">
    <source>
        <dbReference type="SAM" id="Coils"/>
    </source>
</evidence>
<dbReference type="GO" id="GO:0003677">
    <property type="term" value="F:DNA binding"/>
    <property type="evidence" value="ECO:0007669"/>
    <property type="project" value="UniProtKB-KW"/>
</dbReference>
<dbReference type="InterPro" id="IPR047242">
    <property type="entry name" value="CDC5L/Cef1"/>
</dbReference>
<keyword evidence="2" id="KW-0539">Nucleus</keyword>
<keyword evidence="5" id="KW-1185">Reference proteome</keyword>
<name>A0ABD2MQ71_9CUCU</name>